<dbReference type="InterPro" id="IPR036196">
    <property type="entry name" value="Ptyr_pPase_sf"/>
</dbReference>
<dbReference type="InterPro" id="IPR023485">
    <property type="entry name" value="Ptyr_pPase"/>
</dbReference>
<dbReference type="PRINTS" id="PR00719">
    <property type="entry name" value="LMWPTPASE"/>
</dbReference>
<proteinExistence type="inferred from homology"/>
<comment type="similarity">
    <text evidence="1">Belongs to the low molecular weight phosphotyrosine protein phosphatase family.</text>
</comment>
<name>A0A5S9NUK6_9GAMM</name>
<feature type="active site" description="Nucleophile" evidence="5">
    <location>
        <position position="8"/>
    </location>
</feature>
<evidence type="ECO:0000259" key="6">
    <source>
        <dbReference type="SMART" id="SM00226"/>
    </source>
</evidence>
<organism evidence="7 8">
    <name type="scientific">BD1-7 clade bacterium</name>
    <dbReference type="NCBI Taxonomy" id="2029982"/>
    <lineage>
        <taxon>Bacteria</taxon>
        <taxon>Pseudomonadati</taxon>
        <taxon>Pseudomonadota</taxon>
        <taxon>Gammaproteobacteria</taxon>
        <taxon>Cellvibrionales</taxon>
        <taxon>Spongiibacteraceae</taxon>
        <taxon>BD1-7 clade</taxon>
    </lineage>
</organism>
<evidence type="ECO:0000313" key="7">
    <source>
        <dbReference type="EMBL" id="CAA0091750.1"/>
    </source>
</evidence>
<keyword evidence="4" id="KW-0904">Protein phosphatase</keyword>
<dbReference type="SUPFAM" id="SSF52788">
    <property type="entry name" value="Phosphotyrosine protein phosphatases I"/>
    <property type="match status" value="1"/>
</dbReference>
<dbReference type="EC" id="3.1.3.48" evidence="2"/>
<accession>A0A5S9NUK6</accession>
<feature type="domain" description="Phosphotyrosine protein phosphatase I" evidence="6">
    <location>
        <begin position="2"/>
        <end position="151"/>
    </location>
</feature>
<dbReference type="AlphaFoldDB" id="A0A5S9NUK6"/>
<dbReference type="FunFam" id="3.40.50.2300:FF:000113">
    <property type="entry name" value="Low molecular weight protein-tyrosine-phosphatase"/>
    <property type="match status" value="1"/>
</dbReference>
<dbReference type="EMBL" id="CACSII010000002">
    <property type="protein sequence ID" value="CAA0091750.1"/>
    <property type="molecule type" value="Genomic_DNA"/>
</dbReference>
<dbReference type="OrthoDB" id="9784339at2"/>
<evidence type="ECO:0000256" key="4">
    <source>
        <dbReference type="ARBA" id="ARBA00022912"/>
    </source>
</evidence>
<evidence type="ECO:0000256" key="2">
    <source>
        <dbReference type="ARBA" id="ARBA00013064"/>
    </source>
</evidence>
<sequence length="157" mass="17197">MTKVLFVCLGNICRSPTAHGIFEKMIAEAGLQNHIGVDSCGTGAWHIGNPPDDRTIAAAAGRGYDLSALRARKLCAADFDDYDYILAMDTRNLADIIKNAPDNYPGRIQLLLDYLEDDNILEVPDPYYGNGEGFERVFSLIESACESLLKELTPVNA</sequence>
<feature type="active site" evidence="5">
    <location>
        <position position="14"/>
    </location>
</feature>
<evidence type="ECO:0000256" key="3">
    <source>
        <dbReference type="ARBA" id="ARBA00022801"/>
    </source>
</evidence>
<evidence type="ECO:0000256" key="1">
    <source>
        <dbReference type="ARBA" id="ARBA00011063"/>
    </source>
</evidence>
<keyword evidence="3 7" id="KW-0378">Hydrolase</keyword>
<evidence type="ECO:0000256" key="5">
    <source>
        <dbReference type="PIRSR" id="PIRSR617867-1"/>
    </source>
</evidence>
<dbReference type="CDD" id="cd16343">
    <property type="entry name" value="LMWPTP"/>
    <property type="match status" value="1"/>
</dbReference>
<protein>
    <recommendedName>
        <fullName evidence="2">protein-tyrosine-phosphatase</fullName>
        <ecNumber evidence="2">3.1.3.48</ecNumber>
    </recommendedName>
</protein>
<dbReference type="PANTHER" id="PTHR11717">
    <property type="entry name" value="LOW MOLECULAR WEIGHT PROTEIN TYROSINE PHOSPHATASE"/>
    <property type="match status" value="1"/>
</dbReference>
<dbReference type="PANTHER" id="PTHR11717:SF7">
    <property type="entry name" value="LOW MOLECULAR WEIGHT PHOSPHOTYROSINE PROTEIN PHOSPHATASE"/>
    <property type="match status" value="1"/>
</dbReference>
<dbReference type="SMART" id="SM00226">
    <property type="entry name" value="LMWPc"/>
    <property type="match status" value="1"/>
</dbReference>
<evidence type="ECO:0000313" key="8">
    <source>
        <dbReference type="Proteomes" id="UP000434580"/>
    </source>
</evidence>
<dbReference type="Pfam" id="PF01451">
    <property type="entry name" value="LMWPc"/>
    <property type="match status" value="1"/>
</dbReference>
<dbReference type="GO" id="GO:0004725">
    <property type="term" value="F:protein tyrosine phosphatase activity"/>
    <property type="evidence" value="ECO:0007669"/>
    <property type="project" value="UniProtKB-EC"/>
</dbReference>
<gene>
    <name evidence="7" type="primary">yfkJ_2</name>
    <name evidence="7" type="ORF">DPBNPPHM_03066</name>
</gene>
<reference evidence="7 8" key="1">
    <citation type="submission" date="2019-11" db="EMBL/GenBank/DDBJ databases">
        <authorList>
            <person name="Holert J."/>
        </authorList>
    </citation>
    <scope>NUCLEOTIDE SEQUENCE [LARGE SCALE GENOMIC DNA]</scope>
    <source>
        <strain evidence="7">BC5_2</strain>
    </source>
</reference>
<dbReference type="InterPro" id="IPR050438">
    <property type="entry name" value="LMW_PTPase"/>
</dbReference>
<dbReference type="Proteomes" id="UP000434580">
    <property type="component" value="Unassembled WGS sequence"/>
</dbReference>
<feature type="active site" description="Proton donor" evidence="5">
    <location>
        <position position="125"/>
    </location>
</feature>
<dbReference type="Gene3D" id="3.40.50.2300">
    <property type="match status" value="1"/>
</dbReference>
<dbReference type="InterPro" id="IPR017867">
    <property type="entry name" value="Tyr_phospatase_low_mol_wt"/>
</dbReference>